<feature type="domain" description="Transposase IS204/IS1001/IS1096/IS1165 DDE" evidence="1">
    <location>
        <begin position="397"/>
        <end position="534"/>
    </location>
</feature>
<gene>
    <name evidence="2" type="primary">tnpA_1</name>
    <name evidence="2" type="ORF">KSZ_03620</name>
</gene>
<name>A0ABQ3V9I0_9CHLR</name>
<comment type="caution">
    <text evidence="2">The sequence shown here is derived from an EMBL/GenBank/DDBJ whole genome shotgun (WGS) entry which is preliminary data.</text>
</comment>
<dbReference type="EMBL" id="BNJJ01000001">
    <property type="protein sequence ID" value="GHO82356.1"/>
    <property type="molecule type" value="Genomic_DNA"/>
</dbReference>
<dbReference type="PANTHER" id="PTHR33498">
    <property type="entry name" value="TRANSPOSASE FOR INSERTION SEQUENCE ELEMENT IS1557"/>
    <property type="match status" value="1"/>
</dbReference>
<proteinExistence type="predicted"/>
<dbReference type="NCBIfam" id="NF033550">
    <property type="entry name" value="transpos_ISL3"/>
    <property type="match status" value="1"/>
</dbReference>
<sequence>MMEEASLLSLPEGMRVEQIQITEHGLVIAVEASHPTSCCPLCTQSSDSIKTHYRRTLRDAPCVGRQVQLILTVRKFYCRNPYCSQKVFTERLPSFVEPWARMTIRCCQHITSIGLATCGKGGARLAARLEIPTTRPTILRRIMALPDISGSSVVYLGIDDFSFRRGYRFGTILVNLESHRVVDLLPDRRAETAARWMYQQPDLAVISRDRGGEYASAAREGAPQAIQCADRFHVVKNLTEAVQVLLARCQAEILTEKKPDEPSQDEQNKPFISIEEWRPKIPAHIERVQRARRSERSARYEQAVELNRLGKPPQEIARILGVTGRTIQRWLKADTFPDAKRRRRRPGSFEIYASYVLSRWQAGERNGLAIYREIKEQGYDGSERTVYRYLEPLKQAEVRASIDVHRLQKWTANTAIWLFVRDPEKLDEIEREDLAAFCEASAPLKKAYDLLQDFLSMVHKREGQRLDAWLVRVAESELPELQSFAAGVEKDKDAVQAGLTWAINNGMVEGHVTKLKLIKRTMYGRAGFALLRQRVLHAV</sequence>
<accession>A0ABQ3V9I0</accession>
<dbReference type="Pfam" id="PF13384">
    <property type="entry name" value="HTH_23"/>
    <property type="match status" value="1"/>
</dbReference>
<evidence type="ECO:0000313" key="3">
    <source>
        <dbReference type="Proteomes" id="UP000635565"/>
    </source>
</evidence>
<dbReference type="PANTHER" id="PTHR33498:SF1">
    <property type="entry name" value="TRANSPOSASE FOR INSERTION SEQUENCE ELEMENT IS1557"/>
    <property type="match status" value="1"/>
</dbReference>
<evidence type="ECO:0000259" key="1">
    <source>
        <dbReference type="Pfam" id="PF01610"/>
    </source>
</evidence>
<dbReference type="Proteomes" id="UP000635565">
    <property type="component" value="Unassembled WGS sequence"/>
</dbReference>
<protein>
    <submittedName>
        <fullName evidence="2">Transposase</fullName>
    </submittedName>
</protein>
<keyword evidence="3" id="KW-1185">Reference proteome</keyword>
<organism evidence="2 3">
    <name type="scientific">Dictyobacter formicarum</name>
    <dbReference type="NCBI Taxonomy" id="2778368"/>
    <lineage>
        <taxon>Bacteria</taxon>
        <taxon>Bacillati</taxon>
        <taxon>Chloroflexota</taxon>
        <taxon>Ktedonobacteria</taxon>
        <taxon>Ktedonobacterales</taxon>
        <taxon>Dictyobacteraceae</taxon>
        <taxon>Dictyobacter</taxon>
    </lineage>
</organism>
<reference evidence="2 3" key="1">
    <citation type="journal article" date="2021" name="Int. J. Syst. Evol. Microbiol.">
        <title>Reticulibacter mediterranei gen. nov., sp. nov., within the new family Reticulibacteraceae fam. nov., and Ktedonospora formicarum gen. nov., sp. nov., Ktedonobacter robiniae sp. nov., Dictyobacter formicarum sp. nov. and Dictyobacter arantiisoli sp. nov., belonging to the class Ktedonobacteria.</title>
        <authorList>
            <person name="Yabe S."/>
            <person name="Zheng Y."/>
            <person name="Wang C.M."/>
            <person name="Sakai Y."/>
            <person name="Abe K."/>
            <person name="Yokota A."/>
            <person name="Donadio S."/>
            <person name="Cavaletti L."/>
            <person name="Monciardini P."/>
        </authorList>
    </citation>
    <scope>NUCLEOTIDE SEQUENCE [LARGE SCALE GENOMIC DNA]</scope>
    <source>
        <strain evidence="2 3">SOSP1-9</strain>
    </source>
</reference>
<dbReference type="InterPro" id="IPR002560">
    <property type="entry name" value="Transposase_DDE"/>
</dbReference>
<feature type="domain" description="Transposase IS204/IS1001/IS1096/IS1165 DDE" evidence="1">
    <location>
        <begin position="156"/>
        <end position="257"/>
    </location>
</feature>
<dbReference type="InterPro" id="IPR047951">
    <property type="entry name" value="Transpos_ISL3"/>
</dbReference>
<evidence type="ECO:0000313" key="2">
    <source>
        <dbReference type="EMBL" id="GHO82356.1"/>
    </source>
</evidence>
<dbReference type="Pfam" id="PF01610">
    <property type="entry name" value="DDE_Tnp_ISL3"/>
    <property type="match status" value="2"/>
</dbReference>